<organism evidence="1 2">
    <name type="scientific">Pluteus cervinus</name>
    <dbReference type="NCBI Taxonomy" id="181527"/>
    <lineage>
        <taxon>Eukaryota</taxon>
        <taxon>Fungi</taxon>
        <taxon>Dikarya</taxon>
        <taxon>Basidiomycota</taxon>
        <taxon>Agaricomycotina</taxon>
        <taxon>Agaricomycetes</taxon>
        <taxon>Agaricomycetidae</taxon>
        <taxon>Agaricales</taxon>
        <taxon>Pluteineae</taxon>
        <taxon>Pluteaceae</taxon>
        <taxon>Pluteus</taxon>
    </lineage>
</organism>
<accession>A0ACD3BAB8</accession>
<dbReference type="Proteomes" id="UP000308600">
    <property type="component" value="Unassembled WGS sequence"/>
</dbReference>
<evidence type="ECO:0000313" key="1">
    <source>
        <dbReference type="EMBL" id="TFK74790.1"/>
    </source>
</evidence>
<proteinExistence type="predicted"/>
<gene>
    <name evidence="1" type="ORF">BDN72DRAFT_631368</name>
</gene>
<evidence type="ECO:0000313" key="2">
    <source>
        <dbReference type="Proteomes" id="UP000308600"/>
    </source>
</evidence>
<protein>
    <submittedName>
        <fullName evidence="1">Uncharacterized protein</fullName>
    </submittedName>
</protein>
<sequence>MASQPKQPLVQTRPRTIKPTLKAVLSLPFRICNPPPAVGKVRSCGVTPLIKIRLEDILERKHLPPLGLKDFEEWLLYVEMSAENLYFTLWLKEYTHRYNQWIAETKSMRESSPENRNWNSHNSSLAMFYARAKQTFFTPNAEYELNLPSNVLAPFHTVNGSPCPDPAVFTEVAIETQRMLQDSLRRFVAGQLNNVGTRRVLCGIMAGTLTCLLGTIPPLAVNFAQGHSRWLRLTAFPAMWLGLTIALAALNGICLGVYIFGDLRQLRKFELSRPTISKPQPLRNPHGRPNISYPLSSSPTPQKVPEFPTPRVVFDPPPPAYTGPLRSPSRASTMTAATTVSGEESTTSCGAAGTSAAGMIQISPAYYDDDPIEGPAINPLADYRFPPNQSEDAQSRASSFTATASFIHPFEISDDDDDLEQMKSYPEERQTVSEFDFDSLPHLRSHRGVHHSPQSSLPHSRHPMAQPQAQRTFFGFQGRCCGKKSAQEEADQRDVELAASAKFGESTQTVVGSLRRQASIDSSWSRGFKKVQAVPAFASLTRVLSPVIVRGQWEIVVRSAILAFIITWAVLGGLLAVPILR</sequence>
<name>A0ACD3BAB8_9AGAR</name>
<reference evidence="1 2" key="1">
    <citation type="journal article" date="2019" name="Nat. Ecol. Evol.">
        <title>Megaphylogeny resolves global patterns of mushroom evolution.</title>
        <authorList>
            <person name="Varga T."/>
            <person name="Krizsan K."/>
            <person name="Foldi C."/>
            <person name="Dima B."/>
            <person name="Sanchez-Garcia M."/>
            <person name="Sanchez-Ramirez S."/>
            <person name="Szollosi G.J."/>
            <person name="Szarkandi J.G."/>
            <person name="Papp V."/>
            <person name="Albert L."/>
            <person name="Andreopoulos W."/>
            <person name="Angelini C."/>
            <person name="Antonin V."/>
            <person name="Barry K.W."/>
            <person name="Bougher N.L."/>
            <person name="Buchanan P."/>
            <person name="Buyck B."/>
            <person name="Bense V."/>
            <person name="Catcheside P."/>
            <person name="Chovatia M."/>
            <person name="Cooper J."/>
            <person name="Damon W."/>
            <person name="Desjardin D."/>
            <person name="Finy P."/>
            <person name="Geml J."/>
            <person name="Haridas S."/>
            <person name="Hughes K."/>
            <person name="Justo A."/>
            <person name="Karasinski D."/>
            <person name="Kautmanova I."/>
            <person name="Kiss B."/>
            <person name="Kocsube S."/>
            <person name="Kotiranta H."/>
            <person name="LaButti K.M."/>
            <person name="Lechner B.E."/>
            <person name="Liimatainen K."/>
            <person name="Lipzen A."/>
            <person name="Lukacs Z."/>
            <person name="Mihaltcheva S."/>
            <person name="Morgado L.N."/>
            <person name="Niskanen T."/>
            <person name="Noordeloos M.E."/>
            <person name="Ohm R.A."/>
            <person name="Ortiz-Santana B."/>
            <person name="Ovrebo C."/>
            <person name="Racz N."/>
            <person name="Riley R."/>
            <person name="Savchenko A."/>
            <person name="Shiryaev A."/>
            <person name="Soop K."/>
            <person name="Spirin V."/>
            <person name="Szebenyi C."/>
            <person name="Tomsovsky M."/>
            <person name="Tulloss R.E."/>
            <person name="Uehling J."/>
            <person name="Grigoriev I.V."/>
            <person name="Vagvolgyi C."/>
            <person name="Papp T."/>
            <person name="Martin F.M."/>
            <person name="Miettinen O."/>
            <person name="Hibbett D.S."/>
            <person name="Nagy L.G."/>
        </authorList>
    </citation>
    <scope>NUCLEOTIDE SEQUENCE [LARGE SCALE GENOMIC DNA]</scope>
    <source>
        <strain evidence="1 2">NL-1719</strain>
    </source>
</reference>
<dbReference type="EMBL" id="ML208266">
    <property type="protein sequence ID" value="TFK74790.1"/>
    <property type="molecule type" value="Genomic_DNA"/>
</dbReference>
<keyword evidence="2" id="KW-1185">Reference proteome</keyword>